<dbReference type="Pfam" id="PF00488">
    <property type="entry name" value="MutS_V"/>
    <property type="match status" value="1"/>
</dbReference>
<dbReference type="EMBL" id="FUXA01000004">
    <property type="protein sequence ID" value="SJZ42525.1"/>
    <property type="molecule type" value="Genomic_DNA"/>
</dbReference>
<dbReference type="PIRSF" id="PIRSF005814">
    <property type="entry name" value="MutS_YshD"/>
    <property type="match status" value="1"/>
</dbReference>
<dbReference type="GO" id="GO:0005524">
    <property type="term" value="F:ATP binding"/>
    <property type="evidence" value="ECO:0007669"/>
    <property type="project" value="UniProtKB-UniRule"/>
</dbReference>
<dbReference type="PANTHER" id="PTHR48466">
    <property type="entry name" value="OS10G0509000 PROTEIN-RELATED"/>
    <property type="match status" value="1"/>
</dbReference>
<keyword evidence="2 8" id="KW-0699">rRNA-binding</keyword>
<dbReference type="SUPFAM" id="SSF48334">
    <property type="entry name" value="DNA repair protein MutS, domain III"/>
    <property type="match status" value="1"/>
</dbReference>
<keyword evidence="1 8" id="KW-0540">Nuclease</keyword>
<evidence type="ECO:0000259" key="10">
    <source>
        <dbReference type="PROSITE" id="PS50828"/>
    </source>
</evidence>
<feature type="domain" description="Smr" evidence="10">
    <location>
        <begin position="718"/>
        <end position="792"/>
    </location>
</feature>
<protein>
    <recommendedName>
        <fullName evidence="8">Endonuclease MutS2</fullName>
        <ecNumber evidence="8">3.1.-.-</ecNumber>
    </recommendedName>
    <alternativeName>
        <fullName evidence="8">Ribosome-associated protein quality control-upstream factor</fullName>
        <shortName evidence="8">RQC-upstream factor</shortName>
        <shortName evidence="8">RqcU</shortName>
        <ecNumber evidence="8">3.6.4.-</ecNumber>
    </alternativeName>
</protein>
<dbReference type="Proteomes" id="UP000189857">
    <property type="component" value="Unassembled WGS sequence"/>
</dbReference>
<dbReference type="Gene3D" id="3.30.1370.110">
    <property type="match status" value="1"/>
</dbReference>
<dbReference type="NCBIfam" id="TIGR01069">
    <property type="entry name" value="mutS2"/>
    <property type="match status" value="1"/>
</dbReference>
<name>A0A1T4KJH1_9FIRM</name>
<dbReference type="InterPro" id="IPR036187">
    <property type="entry name" value="DNA_mismatch_repair_MutS_sf"/>
</dbReference>
<dbReference type="InterPro" id="IPR000432">
    <property type="entry name" value="DNA_mismatch_repair_MutS_C"/>
</dbReference>
<dbReference type="SMART" id="SM00533">
    <property type="entry name" value="MUTSd"/>
    <property type="match status" value="1"/>
</dbReference>
<feature type="region of interest" description="Disordered" evidence="9">
    <location>
        <begin position="620"/>
        <end position="640"/>
    </location>
</feature>
<dbReference type="InterPro" id="IPR046893">
    <property type="entry name" value="MSSS"/>
</dbReference>
<dbReference type="RefSeq" id="WP_078786093.1">
    <property type="nucleotide sequence ID" value="NZ_FMTO01000003.1"/>
</dbReference>
<comment type="function">
    <text evidence="8">Endonuclease that is involved in the suppression of homologous recombination and thus may have a key role in the control of bacterial genetic diversity.</text>
</comment>
<evidence type="ECO:0000256" key="5">
    <source>
        <dbReference type="ARBA" id="ARBA00022840"/>
    </source>
</evidence>
<dbReference type="InterPro" id="IPR036063">
    <property type="entry name" value="Smr_dom_sf"/>
</dbReference>
<dbReference type="SUPFAM" id="SSF160443">
    <property type="entry name" value="SMR domain-like"/>
    <property type="match status" value="1"/>
</dbReference>
<dbReference type="GO" id="GO:0030983">
    <property type="term" value="F:mismatched DNA binding"/>
    <property type="evidence" value="ECO:0007669"/>
    <property type="project" value="InterPro"/>
</dbReference>
<comment type="subunit">
    <text evidence="8">Homodimer. Binds to stalled ribosomes, contacting rRNA.</text>
</comment>
<dbReference type="GO" id="GO:0045910">
    <property type="term" value="P:negative regulation of DNA recombination"/>
    <property type="evidence" value="ECO:0007669"/>
    <property type="project" value="InterPro"/>
</dbReference>
<dbReference type="GO" id="GO:0019843">
    <property type="term" value="F:rRNA binding"/>
    <property type="evidence" value="ECO:0007669"/>
    <property type="project" value="UniProtKB-UniRule"/>
</dbReference>
<dbReference type="SMART" id="SM00534">
    <property type="entry name" value="MUTSac"/>
    <property type="match status" value="1"/>
</dbReference>
<keyword evidence="8" id="KW-0255">Endonuclease</keyword>
<evidence type="ECO:0000313" key="12">
    <source>
        <dbReference type="Proteomes" id="UP000189857"/>
    </source>
</evidence>
<evidence type="ECO:0000256" key="1">
    <source>
        <dbReference type="ARBA" id="ARBA00022722"/>
    </source>
</evidence>
<dbReference type="HAMAP" id="MF_00092">
    <property type="entry name" value="MutS2"/>
    <property type="match status" value="1"/>
</dbReference>
<keyword evidence="4 8" id="KW-0378">Hydrolase</keyword>
<organism evidence="11 12">
    <name type="scientific">Eubacterium ruminantium</name>
    <dbReference type="NCBI Taxonomy" id="42322"/>
    <lineage>
        <taxon>Bacteria</taxon>
        <taxon>Bacillati</taxon>
        <taxon>Bacillota</taxon>
        <taxon>Clostridia</taxon>
        <taxon>Eubacteriales</taxon>
        <taxon>Eubacteriaceae</taxon>
        <taxon>Eubacterium</taxon>
    </lineage>
</organism>
<dbReference type="GO" id="GO:0016887">
    <property type="term" value="F:ATP hydrolysis activity"/>
    <property type="evidence" value="ECO:0007669"/>
    <property type="project" value="InterPro"/>
</dbReference>
<evidence type="ECO:0000256" key="2">
    <source>
        <dbReference type="ARBA" id="ARBA00022730"/>
    </source>
</evidence>
<dbReference type="PROSITE" id="PS50828">
    <property type="entry name" value="SMR"/>
    <property type="match status" value="1"/>
</dbReference>
<evidence type="ECO:0000256" key="8">
    <source>
        <dbReference type="HAMAP-Rule" id="MF_00092"/>
    </source>
</evidence>
<dbReference type="GO" id="GO:0004519">
    <property type="term" value="F:endonuclease activity"/>
    <property type="evidence" value="ECO:0007669"/>
    <property type="project" value="UniProtKB-UniRule"/>
</dbReference>
<keyword evidence="7 8" id="KW-0238">DNA-binding</keyword>
<dbReference type="EC" id="3.6.4.-" evidence="8"/>
<dbReference type="InterPro" id="IPR002625">
    <property type="entry name" value="Smr_dom"/>
</dbReference>
<comment type="function">
    <text evidence="8">Acts as a ribosome collision sensor, splitting the ribosome into its 2 subunits. Detects stalled/collided 70S ribosomes which it binds and splits by an ATP-hydrolysis driven conformational change. Acts upstream of the ribosome quality control system (RQC), a ribosome-associated complex that mediates the extraction of incompletely synthesized nascent chains from stalled ribosomes and their subsequent degradation. Probably generates substrates for RQC.</text>
</comment>
<dbReference type="OrthoDB" id="9808166at2"/>
<dbReference type="Gene3D" id="3.40.50.300">
    <property type="entry name" value="P-loop containing nucleotide triphosphate hydrolases"/>
    <property type="match status" value="1"/>
</dbReference>
<dbReference type="InterPro" id="IPR027417">
    <property type="entry name" value="P-loop_NTPase"/>
</dbReference>
<keyword evidence="5 8" id="KW-0067">ATP-binding</keyword>
<dbReference type="Pfam" id="PF20297">
    <property type="entry name" value="MSSS"/>
    <property type="match status" value="1"/>
</dbReference>
<dbReference type="GO" id="GO:0006298">
    <property type="term" value="P:mismatch repair"/>
    <property type="evidence" value="ECO:0007669"/>
    <property type="project" value="InterPro"/>
</dbReference>
<evidence type="ECO:0000256" key="4">
    <source>
        <dbReference type="ARBA" id="ARBA00022801"/>
    </source>
</evidence>
<feature type="compositionally biased region" description="Basic and acidic residues" evidence="9">
    <location>
        <begin position="620"/>
        <end position="632"/>
    </location>
</feature>
<keyword evidence="12" id="KW-1185">Reference proteome</keyword>
<gene>
    <name evidence="8" type="primary">mutS2</name>
    <name evidence="8" type="synonym">rqcU</name>
    <name evidence="11" type="ORF">SAMN02745110_00414</name>
</gene>
<feature type="binding site" evidence="8">
    <location>
        <begin position="336"/>
        <end position="343"/>
    </location>
    <ligand>
        <name>ATP</name>
        <dbReference type="ChEBI" id="CHEBI:30616"/>
    </ligand>
</feature>
<sequence>MNKRTLRILEYNKILNMLSEYAASPMAKKRCLRLLPYKELEKIRSLQEETRDASERIRKNGNLSFSGLTDIGASLKLLSINSPLSAAELLGIASMLDTAAEVISYSEKRPEGDAPISDSLISYFSLVTAFPEISSEIKRCIISTDMIADDASRALKEIRKNIEISYNRIRQKLEKLIHSEAAKDYLQDSLITTRSGRYCIPVKSAYRSKVPGMIHDQSQTGSTLFIEPLDVVNLNNDIRELENEEHIEIERILTELSERCASHVEELTECFKLLTDLDFIFARAKFSNSYDGSEPLLNEDGIIDIKSGIHPLLDRKTAVPIDLRLGEDCTLLIVTGPNTGGKTVSLKTLGLLTLMAQSGLHIPARYGTKLSIYTDIFADIGDEQSIEQNLSTFSSHMSNIVYILNHSDDKSLCLFDEPGGGTDPVEGAALATAILSNLKEKGATVMATTHYSELKSFAIATPGVENASCEFDISTLQPTYKLLMGVPGKSNAFAISKKLGLSDEIIERARSGIDKNVVNVEELIADLDKARREAERDKEEIAKSRLEIEDLKKRLSEREKAANEDRQRILSKAREEAREILENAKEEADSAIRDYNKWLKNPTSADARSMEKLRTNLREKAEKLSNGKKETSGKVTSGHKAKDFHIGDTVKVISLDTEGHILELPDQKGTALVGMGILSSRLPISDLIIIDDVKEEKAGKKVAGNHNFNKSYSFKPEINLLGKTVDEAVAELDKFLDDAMLSHAENVRIVHGKGTGALRKGIHDHLKRLSYVKSFRLGEFGEGDAGVTIVSF</sequence>
<dbReference type="CDD" id="cd06503">
    <property type="entry name" value="ATP-synt_Fo_b"/>
    <property type="match status" value="1"/>
</dbReference>
<evidence type="ECO:0000256" key="9">
    <source>
        <dbReference type="SAM" id="MobiDB-lite"/>
    </source>
</evidence>
<dbReference type="InterPro" id="IPR005747">
    <property type="entry name" value="MutS2"/>
</dbReference>
<dbReference type="CDD" id="cd03280">
    <property type="entry name" value="ABC_MutS2"/>
    <property type="match status" value="1"/>
</dbReference>
<evidence type="ECO:0000256" key="6">
    <source>
        <dbReference type="ARBA" id="ARBA00022884"/>
    </source>
</evidence>
<comment type="similarity">
    <text evidence="8">Belongs to the DNA mismatch repair MutS family. MutS2 subfamily.</text>
</comment>
<evidence type="ECO:0000256" key="3">
    <source>
        <dbReference type="ARBA" id="ARBA00022741"/>
    </source>
</evidence>
<dbReference type="GO" id="GO:0140664">
    <property type="term" value="F:ATP-dependent DNA damage sensor activity"/>
    <property type="evidence" value="ECO:0007669"/>
    <property type="project" value="InterPro"/>
</dbReference>
<reference evidence="11 12" key="1">
    <citation type="submission" date="2017-02" db="EMBL/GenBank/DDBJ databases">
        <authorList>
            <person name="Peterson S.W."/>
        </authorList>
    </citation>
    <scope>NUCLEOTIDE SEQUENCE [LARGE SCALE GENOMIC DNA]</scope>
    <source>
        <strain evidence="11 12">ATCC 17233</strain>
    </source>
</reference>
<dbReference type="InterPro" id="IPR007696">
    <property type="entry name" value="DNA_mismatch_repair_MutS_core"/>
</dbReference>
<dbReference type="SMART" id="SM00463">
    <property type="entry name" value="SMR"/>
    <property type="match status" value="1"/>
</dbReference>
<keyword evidence="6 8" id="KW-0694">RNA-binding</keyword>
<dbReference type="InterPro" id="IPR045076">
    <property type="entry name" value="MutS"/>
</dbReference>
<evidence type="ECO:0000313" key="11">
    <source>
        <dbReference type="EMBL" id="SJZ42525.1"/>
    </source>
</evidence>
<keyword evidence="3 8" id="KW-0547">Nucleotide-binding</keyword>
<evidence type="ECO:0000256" key="7">
    <source>
        <dbReference type="ARBA" id="ARBA00023125"/>
    </source>
</evidence>
<dbReference type="EC" id="3.1.-.-" evidence="8"/>
<dbReference type="Pfam" id="PF01713">
    <property type="entry name" value="Smr"/>
    <property type="match status" value="1"/>
</dbReference>
<proteinExistence type="inferred from homology"/>
<accession>A0A1T4KJH1</accession>
<dbReference type="SUPFAM" id="SSF52540">
    <property type="entry name" value="P-loop containing nucleoside triphosphate hydrolases"/>
    <property type="match status" value="1"/>
</dbReference>
<dbReference type="FunFam" id="3.40.50.300:FF:000830">
    <property type="entry name" value="Endonuclease MutS2"/>
    <property type="match status" value="1"/>
</dbReference>
<dbReference type="Gene3D" id="1.10.1420.10">
    <property type="match status" value="2"/>
</dbReference>
<dbReference type="GO" id="GO:0072344">
    <property type="term" value="P:rescue of stalled ribosome"/>
    <property type="evidence" value="ECO:0007669"/>
    <property type="project" value="UniProtKB-UniRule"/>
</dbReference>
<dbReference type="GO" id="GO:0043023">
    <property type="term" value="F:ribosomal large subunit binding"/>
    <property type="evidence" value="ECO:0007669"/>
    <property type="project" value="UniProtKB-UniRule"/>
</dbReference>
<dbReference type="PANTHER" id="PTHR48466:SF2">
    <property type="entry name" value="OS10G0509000 PROTEIN"/>
    <property type="match status" value="1"/>
</dbReference>
<dbReference type="AlphaFoldDB" id="A0A1T4KJH1"/>